<keyword evidence="2" id="KW-1185">Reference proteome</keyword>
<evidence type="ECO:0000313" key="1">
    <source>
        <dbReference type="EMBL" id="KAK6004992.1"/>
    </source>
</evidence>
<evidence type="ECO:0008006" key="3">
    <source>
        <dbReference type="Google" id="ProtNLM"/>
    </source>
</evidence>
<evidence type="ECO:0000313" key="2">
    <source>
        <dbReference type="Proteomes" id="UP001341245"/>
    </source>
</evidence>
<protein>
    <recommendedName>
        <fullName evidence="3">Knr4/Smi1-like domain-containing protein</fullName>
    </recommendedName>
</protein>
<dbReference type="Proteomes" id="UP001341245">
    <property type="component" value="Unassembled WGS sequence"/>
</dbReference>
<gene>
    <name evidence="1" type="ORF">QM012_007771</name>
</gene>
<comment type="caution">
    <text evidence="1">The sequence shown here is derived from an EMBL/GenBank/DDBJ whole genome shotgun (WGS) entry which is preliminary data.</text>
</comment>
<proteinExistence type="predicted"/>
<sequence length="316" mass="36608">MATEDLETTIPNIHDTSLDADDSTLQQRMHLAIHAYNQKSKESNIRLLRDCVDAISALNLPTEDQKVNRIAHVLFATEDWGQNEDFSTRPQSGPKQIGDYGWPPERLEQVLELPQVQRNCFKPAFSKEFSAILVEEMTSVVFEGREDEGVMPVELTAFFSCVSGVYSLDYDRRGLCEFEAPIEEGVSREDMRLFLESENTVSEDIEEEMPDVYEQLDVRGGFRFGWKTGLWGGEPVRQWHSFYLFCQRKCDGDDADINWGWRVVIHLESDCDEGIVHPVRIFDTIFEFLDWYGDWYNRLDLEGFLKDLVEDNEFGE</sequence>
<name>A0ABR0TKX1_AURPU</name>
<reference evidence="1 2" key="1">
    <citation type="submission" date="2023-11" db="EMBL/GenBank/DDBJ databases">
        <title>Draft genome sequence and annotation of the polyextremotolerant black yeast-like fungus Aureobasidium pullulans NRRL 62042.</title>
        <authorList>
            <person name="Dielentheis-Frenken M.R.E."/>
            <person name="Wibberg D."/>
            <person name="Blank L.M."/>
            <person name="Tiso T."/>
        </authorList>
    </citation>
    <scope>NUCLEOTIDE SEQUENCE [LARGE SCALE GENOMIC DNA]</scope>
    <source>
        <strain evidence="1 2">NRRL 62042</strain>
    </source>
</reference>
<accession>A0ABR0TKX1</accession>
<dbReference type="EMBL" id="JASGXD010000006">
    <property type="protein sequence ID" value="KAK6004992.1"/>
    <property type="molecule type" value="Genomic_DNA"/>
</dbReference>
<organism evidence="1 2">
    <name type="scientific">Aureobasidium pullulans</name>
    <name type="common">Black yeast</name>
    <name type="synonym">Pullularia pullulans</name>
    <dbReference type="NCBI Taxonomy" id="5580"/>
    <lineage>
        <taxon>Eukaryota</taxon>
        <taxon>Fungi</taxon>
        <taxon>Dikarya</taxon>
        <taxon>Ascomycota</taxon>
        <taxon>Pezizomycotina</taxon>
        <taxon>Dothideomycetes</taxon>
        <taxon>Dothideomycetidae</taxon>
        <taxon>Dothideales</taxon>
        <taxon>Saccotheciaceae</taxon>
        <taxon>Aureobasidium</taxon>
    </lineage>
</organism>